<comment type="caution">
    <text evidence="8">The sequence shown here is derived from an EMBL/GenBank/DDBJ whole genome shotgun (WGS) entry which is preliminary data.</text>
</comment>
<evidence type="ECO:0000313" key="8">
    <source>
        <dbReference type="EMBL" id="RKP53530.1"/>
    </source>
</evidence>
<feature type="transmembrane region" description="Helical" evidence="6">
    <location>
        <begin position="247"/>
        <end position="265"/>
    </location>
</feature>
<dbReference type="SUPFAM" id="SSF103473">
    <property type="entry name" value="MFS general substrate transporter"/>
    <property type="match status" value="1"/>
</dbReference>
<dbReference type="PROSITE" id="PS50850">
    <property type="entry name" value="MFS"/>
    <property type="match status" value="1"/>
</dbReference>
<accession>A0A494XSB7</accession>
<feature type="transmembrane region" description="Helical" evidence="6">
    <location>
        <begin position="76"/>
        <end position="96"/>
    </location>
</feature>
<name>A0A494XSB7_9BURK</name>
<dbReference type="PANTHER" id="PTHR43124:SF3">
    <property type="entry name" value="CHLORAMPHENICOL EFFLUX PUMP RV0191"/>
    <property type="match status" value="1"/>
</dbReference>
<dbReference type="RefSeq" id="WP_121087605.1">
    <property type="nucleotide sequence ID" value="NZ_RBZU01000006.1"/>
</dbReference>
<dbReference type="InterPro" id="IPR020846">
    <property type="entry name" value="MFS_dom"/>
</dbReference>
<feature type="transmembrane region" description="Helical" evidence="6">
    <location>
        <begin position="167"/>
        <end position="188"/>
    </location>
</feature>
<feature type="transmembrane region" description="Helical" evidence="6">
    <location>
        <begin position="301"/>
        <end position="322"/>
    </location>
</feature>
<dbReference type="Pfam" id="PF07690">
    <property type="entry name" value="MFS_1"/>
    <property type="match status" value="1"/>
</dbReference>
<dbReference type="InterPro" id="IPR050189">
    <property type="entry name" value="MFS_Efflux_Transporters"/>
</dbReference>
<feature type="transmembrane region" description="Helical" evidence="6">
    <location>
        <begin position="49"/>
        <end position="69"/>
    </location>
</feature>
<dbReference type="InterPro" id="IPR011701">
    <property type="entry name" value="MFS"/>
</dbReference>
<dbReference type="OrthoDB" id="6368326at2"/>
<evidence type="ECO:0000256" key="5">
    <source>
        <dbReference type="ARBA" id="ARBA00023136"/>
    </source>
</evidence>
<evidence type="ECO:0000313" key="9">
    <source>
        <dbReference type="Proteomes" id="UP000270342"/>
    </source>
</evidence>
<comment type="subcellular location">
    <subcellularLocation>
        <location evidence="1">Cell membrane</location>
        <topology evidence="1">Multi-pass membrane protein</topology>
    </subcellularLocation>
</comment>
<evidence type="ECO:0000256" key="1">
    <source>
        <dbReference type="ARBA" id="ARBA00004651"/>
    </source>
</evidence>
<evidence type="ECO:0000256" key="6">
    <source>
        <dbReference type="SAM" id="Phobius"/>
    </source>
</evidence>
<keyword evidence="2" id="KW-1003">Cell membrane</keyword>
<feature type="transmembrane region" description="Helical" evidence="6">
    <location>
        <begin position="102"/>
        <end position="124"/>
    </location>
</feature>
<reference evidence="8 9" key="1">
    <citation type="submission" date="2018-10" db="EMBL/GenBank/DDBJ databases">
        <title>Robbsia sp. DHC34, isolated from soil.</title>
        <authorList>
            <person name="Gao Z.-H."/>
            <person name="Qiu L.-H."/>
        </authorList>
    </citation>
    <scope>NUCLEOTIDE SEQUENCE [LARGE SCALE GENOMIC DNA]</scope>
    <source>
        <strain evidence="8 9">DHC34</strain>
    </source>
</reference>
<evidence type="ECO:0000259" key="7">
    <source>
        <dbReference type="PROSITE" id="PS50850"/>
    </source>
</evidence>
<keyword evidence="3 6" id="KW-0812">Transmembrane</keyword>
<gene>
    <name evidence="8" type="ORF">D7S86_14685</name>
</gene>
<evidence type="ECO:0000256" key="3">
    <source>
        <dbReference type="ARBA" id="ARBA00022692"/>
    </source>
</evidence>
<dbReference type="Proteomes" id="UP000270342">
    <property type="component" value="Unassembled WGS sequence"/>
</dbReference>
<dbReference type="InterPro" id="IPR036259">
    <property type="entry name" value="MFS_trans_sf"/>
</dbReference>
<keyword evidence="9" id="KW-1185">Reference proteome</keyword>
<feature type="domain" description="Major facilitator superfamily (MFS) profile" evidence="7">
    <location>
        <begin position="7"/>
        <end position="391"/>
    </location>
</feature>
<keyword evidence="5 6" id="KW-0472">Membrane</keyword>
<dbReference type="EMBL" id="RBZU01000006">
    <property type="protein sequence ID" value="RKP53530.1"/>
    <property type="molecule type" value="Genomic_DNA"/>
</dbReference>
<evidence type="ECO:0000256" key="4">
    <source>
        <dbReference type="ARBA" id="ARBA00022989"/>
    </source>
</evidence>
<dbReference type="PANTHER" id="PTHR43124">
    <property type="entry name" value="PURINE EFFLUX PUMP PBUE"/>
    <property type="match status" value="1"/>
</dbReference>
<proteinExistence type="predicted"/>
<dbReference type="GO" id="GO:0022857">
    <property type="term" value="F:transmembrane transporter activity"/>
    <property type="evidence" value="ECO:0007669"/>
    <property type="project" value="InterPro"/>
</dbReference>
<dbReference type="Gene3D" id="1.20.1250.20">
    <property type="entry name" value="MFS general substrate transporter like domains"/>
    <property type="match status" value="1"/>
</dbReference>
<protein>
    <submittedName>
        <fullName evidence="8">MFS transporter</fullName>
    </submittedName>
</protein>
<dbReference type="CDD" id="cd06174">
    <property type="entry name" value="MFS"/>
    <property type="match status" value="1"/>
</dbReference>
<keyword evidence="4 6" id="KW-1133">Transmembrane helix</keyword>
<feature type="transmembrane region" description="Helical" evidence="6">
    <location>
        <begin position="277"/>
        <end position="295"/>
    </location>
</feature>
<feature type="transmembrane region" description="Helical" evidence="6">
    <location>
        <begin position="343"/>
        <end position="361"/>
    </location>
</feature>
<feature type="transmembrane region" description="Helical" evidence="6">
    <location>
        <begin position="367"/>
        <end position="384"/>
    </location>
</feature>
<evidence type="ECO:0000256" key="2">
    <source>
        <dbReference type="ARBA" id="ARBA00022475"/>
    </source>
</evidence>
<dbReference type="AlphaFoldDB" id="A0A494XSB7"/>
<feature type="transmembrane region" description="Helical" evidence="6">
    <location>
        <begin position="7"/>
        <end position="29"/>
    </location>
</feature>
<dbReference type="GO" id="GO:0005886">
    <property type="term" value="C:plasma membrane"/>
    <property type="evidence" value="ECO:0007669"/>
    <property type="project" value="UniProtKB-SubCell"/>
</dbReference>
<feature type="transmembrane region" description="Helical" evidence="6">
    <location>
        <begin position="136"/>
        <end position="161"/>
    </location>
</feature>
<organism evidence="8 9">
    <name type="scientific">Pararobbsia silviterrae</name>
    <dbReference type="NCBI Taxonomy" id="1792498"/>
    <lineage>
        <taxon>Bacteria</taxon>
        <taxon>Pseudomonadati</taxon>
        <taxon>Pseudomonadota</taxon>
        <taxon>Betaproteobacteria</taxon>
        <taxon>Burkholderiales</taxon>
        <taxon>Burkholderiaceae</taxon>
        <taxon>Pararobbsia</taxon>
    </lineage>
</organism>
<feature type="transmembrane region" description="Helical" evidence="6">
    <location>
        <begin position="209"/>
        <end position="235"/>
    </location>
</feature>
<sequence length="407" mass="42138">MSIKDSVVFRIALIYSLGVLAAMTVGGAIPELDSIAREFRPRDPSVIGLVMSLPSVMVALGALVAGYFVDKFGDKQVLVAGCLAMIVGDALVAGAPTMQSLLVGRGVCGIGYVLMAVSAITLLIRVVEERRRNMAIAIWSTFVPVSMIIPFLLAGAVAASGSWRNAFSGHAVVTGIVMLVMIATVPARDKSSRQTSRTAGLGAVLRSPWPYLLGISIGGDAFLHVGIIATLAPYLHAHYGADLMTVNMWNVGAMAVNALGCVLFGKLLDWGVPPVRTGIIAILVTGVPAVILYAMPIGVPASIALSWLLLFASGVLTGMWAYTPAVAPSAESIGATSGLVTQITLLGVLLSGPVCFAAQAAPTPLPMVITIVAGIVACSVRLPILARGTRPKWIGTHDDAQIVAAHG</sequence>